<evidence type="ECO:0000313" key="2">
    <source>
        <dbReference type="EMBL" id="OIV37787.1"/>
    </source>
</evidence>
<sequence>MPGIPNIPNLPTPDDVKKLVNEMASQLPDSGPLYAAAGASDAARERITRLAADPRAARGELLGTVHEVQAKMIEAVGALAGGGVRQIPDRAQAFALQQVGVVVEAAGRARDAYDGYIERGRTVLGAEPEPAPEHVKVAEPPEEHSARRTANARGAAAPKSATHRGTARRGAAAKDKDAAPKDATAKDGAPQPRAARSRRTTGTGGGAGARSRTTRATAKPDSAGPNSAKPGAARPEDDGHAE</sequence>
<evidence type="ECO:0000256" key="1">
    <source>
        <dbReference type="SAM" id="MobiDB-lite"/>
    </source>
</evidence>
<feature type="compositionally biased region" description="Basic and acidic residues" evidence="1">
    <location>
        <begin position="172"/>
        <end position="185"/>
    </location>
</feature>
<gene>
    <name evidence="2" type="ORF">BIV57_09465</name>
</gene>
<feature type="compositionally biased region" description="Basic and acidic residues" evidence="1">
    <location>
        <begin position="131"/>
        <end position="146"/>
    </location>
</feature>
<proteinExistence type="predicted"/>
<dbReference type="AlphaFoldDB" id="A0A1J7BGH7"/>
<dbReference type="STRING" id="1428644.BIV57_09465"/>
<feature type="compositionally biased region" description="Low complexity" evidence="1">
    <location>
        <begin position="148"/>
        <end position="157"/>
    </location>
</feature>
<comment type="caution">
    <text evidence="2">The sequence shown here is derived from an EMBL/GenBank/DDBJ whole genome shotgun (WGS) entry which is preliminary data.</text>
</comment>
<evidence type="ECO:0000313" key="3">
    <source>
        <dbReference type="Proteomes" id="UP000243342"/>
    </source>
</evidence>
<dbReference type="Proteomes" id="UP000243342">
    <property type="component" value="Unassembled WGS sequence"/>
</dbReference>
<protein>
    <submittedName>
        <fullName evidence="2">Uncharacterized protein</fullName>
    </submittedName>
</protein>
<feature type="region of interest" description="Disordered" evidence="1">
    <location>
        <begin position="125"/>
        <end position="242"/>
    </location>
</feature>
<dbReference type="RefSeq" id="WP_071656285.1">
    <property type="nucleotide sequence ID" value="NZ_MLCF01000043.1"/>
</dbReference>
<reference evidence="2 3" key="1">
    <citation type="submission" date="2016-10" db="EMBL/GenBank/DDBJ databases">
        <title>Genome sequence of Streptomyces gilvigriseus MUSC 26.</title>
        <authorList>
            <person name="Lee L.-H."/>
            <person name="Ser H.-L."/>
        </authorList>
    </citation>
    <scope>NUCLEOTIDE SEQUENCE [LARGE SCALE GENOMIC DNA]</scope>
    <source>
        <strain evidence="2 3">MUSC 26</strain>
    </source>
</reference>
<keyword evidence="3" id="KW-1185">Reference proteome</keyword>
<organism evidence="2 3">
    <name type="scientific">Mangrovactinospora gilvigrisea</name>
    <dbReference type="NCBI Taxonomy" id="1428644"/>
    <lineage>
        <taxon>Bacteria</taxon>
        <taxon>Bacillati</taxon>
        <taxon>Actinomycetota</taxon>
        <taxon>Actinomycetes</taxon>
        <taxon>Kitasatosporales</taxon>
        <taxon>Streptomycetaceae</taxon>
        <taxon>Mangrovactinospora</taxon>
    </lineage>
</organism>
<dbReference type="EMBL" id="MLCF01000043">
    <property type="protein sequence ID" value="OIV37787.1"/>
    <property type="molecule type" value="Genomic_DNA"/>
</dbReference>
<accession>A0A1J7BGH7</accession>
<name>A0A1J7BGH7_9ACTN</name>